<feature type="compositionally biased region" description="Pro residues" evidence="8">
    <location>
        <begin position="1094"/>
        <end position="1116"/>
    </location>
</feature>
<dbReference type="GO" id="GO:0008270">
    <property type="term" value="F:zinc ion binding"/>
    <property type="evidence" value="ECO:0007669"/>
    <property type="project" value="InterPro"/>
</dbReference>
<evidence type="ECO:0000256" key="3">
    <source>
        <dbReference type="ARBA" id="ARBA00022833"/>
    </source>
</evidence>
<evidence type="ECO:0000259" key="9">
    <source>
        <dbReference type="PROSITE" id="PS50048"/>
    </source>
</evidence>
<evidence type="ECO:0000256" key="1">
    <source>
        <dbReference type="ARBA" id="ARBA00004123"/>
    </source>
</evidence>
<dbReference type="EMBL" id="OUUZ01000013">
    <property type="protein sequence ID" value="SPQ24603.1"/>
    <property type="molecule type" value="Genomic_DNA"/>
</dbReference>
<dbReference type="InterPro" id="IPR010730">
    <property type="entry name" value="HET"/>
</dbReference>
<dbReference type="PANTHER" id="PTHR31313">
    <property type="entry name" value="TY1 ENHANCER ACTIVATOR"/>
    <property type="match status" value="1"/>
</dbReference>
<feature type="compositionally biased region" description="Low complexity" evidence="8">
    <location>
        <begin position="25"/>
        <end position="37"/>
    </location>
</feature>
<keyword evidence="2" id="KW-0479">Metal-binding</keyword>
<feature type="compositionally biased region" description="Basic and acidic residues" evidence="8">
    <location>
        <begin position="126"/>
        <end position="136"/>
    </location>
</feature>
<feature type="region of interest" description="Disordered" evidence="8">
    <location>
        <begin position="1092"/>
        <end position="1118"/>
    </location>
</feature>
<dbReference type="Pfam" id="PF00172">
    <property type="entry name" value="Zn_clus"/>
    <property type="match status" value="1"/>
</dbReference>
<proteinExistence type="predicted"/>
<dbReference type="GO" id="GO:0006351">
    <property type="term" value="P:DNA-templated transcription"/>
    <property type="evidence" value="ECO:0007669"/>
    <property type="project" value="InterPro"/>
</dbReference>
<feature type="region of interest" description="Disordered" evidence="8">
    <location>
        <begin position="115"/>
        <end position="184"/>
    </location>
</feature>
<feature type="compositionally biased region" description="Polar residues" evidence="8">
    <location>
        <begin position="145"/>
        <end position="157"/>
    </location>
</feature>
<evidence type="ECO:0000256" key="5">
    <source>
        <dbReference type="ARBA" id="ARBA00023125"/>
    </source>
</evidence>
<dbReference type="GO" id="GO:0000981">
    <property type="term" value="F:DNA-binding transcription factor activity, RNA polymerase II-specific"/>
    <property type="evidence" value="ECO:0007669"/>
    <property type="project" value="InterPro"/>
</dbReference>
<dbReference type="InterPro" id="IPR001138">
    <property type="entry name" value="Zn2Cys6_DnaBD"/>
</dbReference>
<comment type="subcellular location">
    <subcellularLocation>
        <location evidence="1">Nucleus</location>
    </subcellularLocation>
</comment>
<dbReference type="PROSITE" id="PS00463">
    <property type="entry name" value="ZN2_CY6_FUNGAL_1"/>
    <property type="match status" value="1"/>
</dbReference>
<name>A0A3S5CXH2_9PEZI</name>
<keyword evidence="6" id="KW-0804">Transcription</keyword>
<dbReference type="Pfam" id="PF04082">
    <property type="entry name" value="Fungal_trans"/>
    <property type="match status" value="1"/>
</dbReference>
<dbReference type="InterPro" id="IPR007219">
    <property type="entry name" value="XnlR_reg_dom"/>
</dbReference>
<feature type="compositionally biased region" description="Low complexity" evidence="8">
    <location>
        <begin position="1016"/>
        <end position="1052"/>
    </location>
</feature>
<keyword evidence="7" id="KW-0539">Nucleus</keyword>
<feature type="compositionally biased region" description="Pro residues" evidence="8">
    <location>
        <begin position="160"/>
        <end position="177"/>
    </location>
</feature>
<dbReference type="GO" id="GO:0005634">
    <property type="term" value="C:nucleus"/>
    <property type="evidence" value="ECO:0007669"/>
    <property type="project" value="UniProtKB-SubCell"/>
</dbReference>
<dbReference type="CDD" id="cd12148">
    <property type="entry name" value="fungal_TF_MHR"/>
    <property type="match status" value="1"/>
</dbReference>
<evidence type="ECO:0000256" key="7">
    <source>
        <dbReference type="ARBA" id="ARBA00023242"/>
    </source>
</evidence>
<feature type="compositionally biased region" description="Basic and acidic residues" evidence="8">
    <location>
        <begin position="14"/>
        <end position="24"/>
    </location>
</feature>
<dbReference type="SMART" id="SM00066">
    <property type="entry name" value="GAL4"/>
    <property type="match status" value="1"/>
</dbReference>
<feature type="region of interest" description="Disordered" evidence="8">
    <location>
        <begin position="1016"/>
        <end position="1078"/>
    </location>
</feature>
<dbReference type="Proteomes" id="UP000289323">
    <property type="component" value="Unassembled WGS sequence"/>
</dbReference>
<dbReference type="InterPro" id="IPR051615">
    <property type="entry name" value="Transcr_Regulatory_Elem"/>
</dbReference>
<keyword evidence="5" id="KW-0238">DNA-binding</keyword>
<dbReference type="Gene3D" id="4.10.240.10">
    <property type="entry name" value="Zn(2)-C6 fungal-type DNA-binding domain"/>
    <property type="match status" value="1"/>
</dbReference>
<evidence type="ECO:0000256" key="8">
    <source>
        <dbReference type="SAM" id="MobiDB-lite"/>
    </source>
</evidence>
<organism evidence="10 11">
    <name type="scientific">Thermothielavioides terrestris</name>
    <dbReference type="NCBI Taxonomy" id="2587410"/>
    <lineage>
        <taxon>Eukaryota</taxon>
        <taxon>Fungi</taxon>
        <taxon>Dikarya</taxon>
        <taxon>Ascomycota</taxon>
        <taxon>Pezizomycotina</taxon>
        <taxon>Sordariomycetes</taxon>
        <taxon>Sordariomycetidae</taxon>
        <taxon>Sordariales</taxon>
        <taxon>Chaetomiaceae</taxon>
        <taxon>Thermothielavioides</taxon>
    </lineage>
</organism>
<keyword evidence="4" id="KW-0805">Transcription regulation</keyword>
<evidence type="ECO:0000256" key="6">
    <source>
        <dbReference type="ARBA" id="ARBA00023163"/>
    </source>
</evidence>
<dbReference type="SMART" id="SM00906">
    <property type="entry name" value="Fungal_trans"/>
    <property type="match status" value="1"/>
</dbReference>
<gene>
    <name evidence="10" type="ORF">TT172_LOCUS7022</name>
</gene>
<accession>A0A3S5CXH2</accession>
<dbReference type="InterPro" id="IPR036864">
    <property type="entry name" value="Zn2-C6_fun-type_DNA-bd_sf"/>
</dbReference>
<feature type="region of interest" description="Disordered" evidence="8">
    <location>
        <begin position="1"/>
        <end position="48"/>
    </location>
</feature>
<evidence type="ECO:0000256" key="4">
    <source>
        <dbReference type="ARBA" id="ARBA00023015"/>
    </source>
</evidence>
<dbReference type="Pfam" id="PF06985">
    <property type="entry name" value="HET"/>
    <property type="match status" value="1"/>
</dbReference>
<sequence length="1847" mass="201544">MAAVAIGGGKRRSRSEGESDRAGSEHAASPAPSSRSSNKQQVRHRASIACSSCRERRIRCVVAEGETECAQCRKTGATCIIKDDDERRRPISKAYMSSLSNRIALLEEMLRERGVVPPPAVHPPKTRQEAQARQQREQQQQQQQGQTLNERPTTTSEAKLPPPPPPPPPVNQPPTPPGSGDEDVIMVEAEPPKSSLPSASHTSLARLIDPLLLQEAEPKREGGTRHLLGARGSYVYDQSVGRSRFFGPTANSHVHANSACTFSPLDRPDQVRRAERLIAGLRPATHDHLMRCFWDSYNPWQQVVDEAAFEAGRTTQDPRFYSLFLHLAILAVGYRFADWDREDVKRTALGNRESTFHREAKSMLEVELEKPGGIPSVQALLLLADLECGIGRDSAGWMYSGMANRLAFDIGLHVNPIGPDLSELERQTRRQVMSACVMVDRKLALFLGRPTAIKIHDVAVDVLPRAPAKAVTDSNLGTVASQAVIYRQMFELLELGGRIADFQNSTCGAAHVFPTKAGEDRAYLHFIGLERLFHNWYRRLPENLTWKPVNIKSAPMGFFMLHQQFHVCMILLHRPWAKYGPMSLDGSVAARYPSPESPGQEDASSRLPSWMAPLPHHDNRASMSRSMCTQHAIRVARIFWHHRQRFDGRRVSLTAIQHAGTAALALMAALAHKSAELDHHSNLRYLQVLSSAIYDMSHLYQPAARMYQLLKTMLVEIRSEMVKSGGFDVSTLVGRYQGASSSSMLFGSNSHWGSGSDTSCLSTDRLETIPEEPRAMKRRRLSSLSSVDYGTITPTFLSNSLPVCPTPPGSAQSREGSNAVTVDQGCAETGTFDLDFFHASFADFVHTGNDGTTSQGWATTGPAPSSADNTVPMLLPSTSGDLSFLSVCVDSAAEKASEPAAAVTTAPAPPAAPAAAAAPAVDDDTAVDKTIEEWLAEPAAAAVATPSGDDNNNQVTVSNCPTSAPLPAEEIIHPTQPRSNLAHATADGTPICRDPYVLSLETELGLTLGLTSDAATATTTNNPTSSSSSTTATTTTSSSSSSTSTATTTLSPDHPHDNTKPGSSSSGSDGGSGNCALEPLDSLESIDWLVVSPSPAPASAPPPPPPPPPPPQPPMTPVTLDELVQSVEEAPASSVTQGDPRDLIHIRPPQLCHVCYNLDPYAAPQDRTGDGKLAWARSEYVIPPETPVAKITVSKSTELLESSQRGCLTCAMIAASLSAVSPGWEKEKNSFTELLLAPNLPLVVRLHPRGSTTSITQGAEVLRDLGVLWPEGSTVTWTIEITESEGEEQSVVEIEIYRRAVAPEQSTVGQLVLGELIRHIGTGSPISPHSRSVECFKFIKSHVETCMLHHKCSPGGHHPILPDRVLWVNAFNSGTPSGIRLLETQGTAKRAPYLTLSYCWGPVSPSTFLTDVSTLETRKAGIAFEDLPPLFQDVVVIARILGIEYVWIDRLCIIQGSIPDFAQQAPKMGSIYGNATLTIAAGSATSENDHILVQRDLKWRPFDLSLSEPTLGKLSFQVRRRSQPIGMERRGGDYGKVSTRAWIWQERMLSARTIFFTESALKFECHTHSIWEGFGAGVTGPSWSARLDEVTHRTWMDLVDEYTRRDITHPSDRLPAMAATMRRIANARGWVPLWGMWANAPVETLAWQAESWNGPGFKHLCRVQPGFYAPSWSWASLEGPVSHVHARFTDDYDPVVDDLEVKKWDAASGVITVSARVAARELRCEVSQTRWDPEEIFYYDYKIEGLTRLESGAMPLNPDAALRPWTGDIGGEHVSTVIRVPHGEPWPKKSWTGNTMCLVLQRQTLRCLVLVLGRSRRVPGAWERIGITSGADPAFFDGAERVVLDIA</sequence>
<dbReference type="PROSITE" id="PS50048">
    <property type="entry name" value="ZN2_CY6_FUNGAL_2"/>
    <property type="match status" value="1"/>
</dbReference>
<evidence type="ECO:0000256" key="2">
    <source>
        <dbReference type="ARBA" id="ARBA00022723"/>
    </source>
</evidence>
<dbReference type="PANTHER" id="PTHR31313:SF81">
    <property type="entry name" value="TY1 ENHANCER ACTIVATOR"/>
    <property type="match status" value="1"/>
</dbReference>
<evidence type="ECO:0000313" key="10">
    <source>
        <dbReference type="EMBL" id="SPQ24603.1"/>
    </source>
</evidence>
<keyword evidence="3" id="KW-0862">Zinc</keyword>
<dbReference type="CDD" id="cd00067">
    <property type="entry name" value="GAL4"/>
    <property type="match status" value="1"/>
</dbReference>
<reference evidence="10 11" key="1">
    <citation type="submission" date="2018-04" db="EMBL/GenBank/DDBJ databases">
        <authorList>
            <person name="Huttner S."/>
            <person name="Dainat J."/>
        </authorList>
    </citation>
    <scope>NUCLEOTIDE SEQUENCE [LARGE SCALE GENOMIC DNA]</scope>
</reference>
<dbReference type="SUPFAM" id="SSF57701">
    <property type="entry name" value="Zn2/Cys6 DNA-binding domain"/>
    <property type="match status" value="1"/>
</dbReference>
<feature type="compositionally biased region" description="Polar residues" evidence="8">
    <location>
        <begin position="948"/>
        <end position="962"/>
    </location>
</feature>
<protein>
    <submittedName>
        <fullName evidence="10">B5a78333-55ff-4030-9652-7c98cc9e8df0</fullName>
    </submittedName>
</protein>
<dbReference type="GO" id="GO:0003677">
    <property type="term" value="F:DNA binding"/>
    <property type="evidence" value="ECO:0007669"/>
    <property type="project" value="UniProtKB-KW"/>
</dbReference>
<feature type="domain" description="Zn(2)-C6 fungal-type" evidence="9">
    <location>
        <begin position="49"/>
        <end position="81"/>
    </location>
</feature>
<feature type="region of interest" description="Disordered" evidence="8">
    <location>
        <begin position="943"/>
        <end position="967"/>
    </location>
</feature>
<evidence type="ECO:0000313" key="11">
    <source>
        <dbReference type="Proteomes" id="UP000289323"/>
    </source>
</evidence>